<feature type="region of interest" description="Disordered" evidence="1">
    <location>
        <begin position="1"/>
        <end position="323"/>
    </location>
</feature>
<feature type="compositionally biased region" description="Low complexity" evidence="1">
    <location>
        <begin position="171"/>
        <end position="186"/>
    </location>
</feature>
<evidence type="ECO:0008006" key="5">
    <source>
        <dbReference type="Google" id="ProtNLM"/>
    </source>
</evidence>
<organism evidence="3 4">
    <name type="scientific">Actinomadura algeriensis</name>
    <dbReference type="NCBI Taxonomy" id="1679523"/>
    <lineage>
        <taxon>Bacteria</taxon>
        <taxon>Bacillati</taxon>
        <taxon>Actinomycetota</taxon>
        <taxon>Actinomycetes</taxon>
        <taxon>Streptosporangiales</taxon>
        <taxon>Thermomonosporaceae</taxon>
        <taxon>Actinomadura</taxon>
    </lineage>
</organism>
<feature type="compositionally biased region" description="Pro residues" evidence="1">
    <location>
        <begin position="187"/>
        <end position="204"/>
    </location>
</feature>
<protein>
    <recommendedName>
        <fullName evidence="5">PknH-like protein</fullName>
    </recommendedName>
</protein>
<proteinExistence type="predicted"/>
<keyword evidence="2" id="KW-1133">Transmembrane helix</keyword>
<feature type="compositionally biased region" description="Low complexity" evidence="1">
    <location>
        <begin position="14"/>
        <end position="47"/>
    </location>
</feature>
<evidence type="ECO:0000256" key="2">
    <source>
        <dbReference type="SAM" id="Phobius"/>
    </source>
</evidence>
<comment type="caution">
    <text evidence="3">The sequence shown here is derived from an EMBL/GenBank/DDBJ whole genome shotgun (WGS) entry which is preliminary data.</text>
</comment>
<feature type="region of interest" description="Disordered" evidence="1">
    <location>
        <begin position="351"/>
        <end position="398"/>
    </location>
</feature>
<feature type="compositionally biased region" description="Pro residues" evidence="1">
    <location>
        <begin position="379"/>
        <end position="389"/>
    </location>
</feature>
<evidence type="ECO:0000313" key="4">
    <source>
        <dbReference type="Proteomes" id="UP000627838"/>
    </source>
</evidence>
<feature type="compositionally biased region" description="Low complexity" evidence="1">
    <location>
        <begin position="62"/>
        <end position="105"/>
    </location>
</feature>
<keyword evidence="2" id="KW-0472">Membrane</keyword>
<evidence type="ECO:0000313" key="3">
    <source>
        <dbReference type="EMBL" id="MBE1531521.1"/>
    </source>
</evidence>
<accession>A0ABR9JLT9</accession>
<feature type="compositionally biased region" description="Low complexity" evidence="1">
    <location>
        <begin position="205"/>
        <end position="221"/>
    </location>
</feature>
<feature type="compositionally biased region" description="Basic and acidic residues" evidence="1">
    <location>
        <begin position="237"/>
        <end position="247"/>
    </location>
</feature>
<dbReference type="RefSeq" id="WP_192758376.1">
    <property type="nucleotide sequence ID" value="NZ_JADBDZ010000001.1"/>
</dbReference>
<feature type="compositionally biased region" description="Low complexity" evidence="1">
    <location>
        <begin position="366"/>
        <end position="378"/>
    </location>
</feature>
<evidence type="ECO:0000256" key="1">
    <source>
        <dbReference type="SAM" id="MobiDB-lite"/>
    </source>
</evidence>
<keyword evidence="2" id="KW-0812">Transmembrane</keyword>
<gene>
    <name evidence="3" type="ORF">H4W34_001354</name>
</gene>
<reference evidence="3 4" key="1">
    <citation type="submission" date="2020-10" db="EMBL/GenBank/DDBJ databases">
        <title>Sequencing the genomes of 1000 actinobacteria strains.</title>
        <authorList>
            <person name="Klenk H.-P."/>
        </authorList>
    </citation>
    <scope>NUCLEOTIDE SEQUENCE [LARGE SCALE GENOMIC DNA]</scope>
    <source>
        <strain evidence="3 4">DSM 46744</strain>
    </source>
</reference>
<dbReference type="EMBL" id="JADBDZ010000001">
    <property type="protein sequence ID" value="MBE1531521.1"/>
    <property type="molecule type" value="Genomic_DNA"/>
</dbReference>
<name>A0ABR9JLT9_9ACTN</name>
<feature type="transmembrane region" description="Helical" evidence="2">
    <location>
        <begin position="329"/>
        <end position="350"/>
    </location>
</feature>
<sequence length="562" mass="56122">MSGPDDTRETGAEADSSASSAATAPPSFGDASPQAEASAPAARRLPPFGLEAPWWAADSTEDAPGPATDAPTTADAPTGADANGDPATAAPASDDAVPDVRVAQAPPAPAPAAEPRAAAGPPPGTLVAGVGIPRVDSRGAVPAEPLVPPTPSTFTETDPDGIPAVRPGEAPPARTDAGTAAATATAPAPPPAPAPALTPVPAPAPAVVTAPNGAAAPARATVPPPAPPADAAPTAFERAKEAEKVAEKVSASAAPVLVPDAILPRGFRPPSGETGPHQQTGGVGEEAPTGPPYAQAAPPGDTPPPPRQAPAGPGRTGQSGKGARNRRTLLIGGGAAAVLAAAVALVALGGSGSSDDGATRKAAERPAQTPSAAPAQPSQAPPPPVPDGPPQKIDSEKTDPRPLAFTEVFPTPTIDLGGHAYRLDRRSINRDLKYAANGAMLQALQRHQCRKIVRATYLDAGRSVAVTSGIAVMPNKAAAVTVSRAGDPARYQWFRGMAGEHTATIDRAGGYAAATVRGRYVVYAYVQRTDGSPVKPGDPVAKQVAQQFIDHNIRPLDKRAGG</sequence>
<feature type="compositionally biased region" description="Basic and acidic residues" evidence="1">
    <location>
        <begin position="1"/>
        <end position="11"/>
    </location>
</feature>
<dbReference type="Proteomes" id="UP000627838">
    <property type="component" value="Unassembled WGS sequence"/>
</dbReference>
<keyword evidence="4" id="KW-1185">Reference proteome</keyword>